<dbReference type="AlphaFoldDB" id="A0A0F9GFJ8"/>
<reference evidence="1" key="1">
    <citation type="journal article" date="2015" name="Nature">
        <title>Complex archaea that bridge the gap between prokaryotes and eukaryotes.</title>
        <authorList>
            <person name="Spang A."/>
            <person name="Saw J.H."/>
            <person name="Jorgensen S.L."/>
            <person name="Zaremba-Niedzwiedzka K."/>
            <person name="Martijn J."/>
            <person name="Lind A.E."/>
            <person name="van Eijk R."/>
            <person name="Schleper C."/>
            <person name="Guy L."/>
            <person name="Ettema T.J."/>
        </authorList>
    </citation>
    <scope>NUCLEOTIDE SEQUENCE</scope>
</reference>
<name>A0A0F9GFJ8_9ZZZZ</name>
<protein>
    <submittedName>
        <fullName evidence="1">Uncharacterized protein</fullName>
    </submittedName>
</protein>
<proteinExistence type="predicted"/>
<evidence type="ECO:0000313" key="1">
    <source>
        <dbReference type="EMBL" id="KKL89296.1"/>
    </source>
</evidence>
<accession>A0A0F9GFJ8</accession>
<organism evidence="1">
    <name type="scientific">marine sediment metagenome</name>
    <dbReference type="NCBI Taxonomy" id="412755"/>
    <lineage>
        <taxon>unclassified sequences</taxon>
        <taxon>metagenomes</taxon>
        <taxon>ecological metagenomes</taxon>
    </lineage>
</organism>
<sequence>MNKKSARQKRVENHAKKMMAGLKAEGACQDLDPDFLNAWMLLFANELEWTLEQMKGPGIMHQLFPKGED</sequence>
<gene>
    <name evidence="1" type="ORF">LCGC14_1916140</name>
</gene>
<comment type="caution">
    <text evidence="1">The sequence shown here is derived from an EMBL/GenBank/DDBJ whole genome shotgun (WGS) entry which is preliminary data.</text>
</comment>
<dbReference type="EMBL" id="LAZR01020326">
    <property type="protein sequence ID" value="KKL89296.1"/>
    <property type="molecule type" value="Genomic_DNA"/>
</dbReference>